<keyword evidence="1" id="KW-1133">Transmembrane helix</keyword>
<evidence type="ECO:0000313" key="2">
    <source>
        <dbReference type="EMBL" id="MFB9768874.1"/>
    </source>
</evidence>
<keyword evidence="3" id="KW-1185">Reference proteome</keyword>
<evidence type="ECO:0000256" key="1">
    <source>
        <dbReference type="SAM" id="Phobius"/>
    </source>
</evidence>
<dbReference type="EMBL" id="JBHLZY010000006">
    <property type="protein sequence ID" value="MFB9768874.1"/>
    <property type="molecule type" value="Genomic_DNA"/>
</dbReference>
<reference evidence="2 3" key="1">
    <citation type="submission" date="2024-09" db="EMBL/GenBank/DDBJ databases">
        <authorList>
            <person name="Sun Q."/>
            <person name="Mori K."/>
        </authorList>
    </citation>
    <scope>NUCLEOTIDE SEQUENCE [LARGE SCALE GENOMIC DNA]</scope>
    <source>
        <strain evidence="2 3">TBRC 4576</strain>
    </source>
</reference>
<evidence type="ECO:0000313" key="3">
    <source>
        <dbReference type="Proteomes" id="UP001589691"/>
    </source>
</evidence>
<accession>A0ABV5WRU8</accession>
<comment type="caution">
    <text evidence="2">The sequence shown here is derived from an EMBL/GenBank/DDBJ whole genome shotgun (WGS) entry which is preliminary data.</text>
</comment>
<proteinExistence type="predicted"/>
<feature type="transmembrane region" description="Helical" evidence="1">
    <location>
        <begin position="112"/>
        <end position="130"/>
    </location>
</feature>
<sequence length="260" mass="29705">MHKTHFFLKGSDREQRWLNRQADRGYQLTAVTGWTYHFQRATTPRAVVSEYLPTTTLEAMAADFKPVATVPVKGTAIAVSYANTPKTHRVVSDDAVARLAVYRQARNRALNWMNGWVAAIWLLMCLALFTSTKVAATPGWAALLWSVLIGGALLIIVGMVICVTAAVRCHRTVRRLVRITGDDEDAWKPTMHILFKHQPERPDIDQWQDMGRWQLAMHNQRGDYYFNLQTSLNAYEIKSILTKVINQRDFTVMSWVGNYH</sequence>
<name>A0ABV5WRU8_9LACO</name>
<gene>
    <name evidence="2" type="ORF">ACFFLI_03175</name>
</gene>
<feature type="transmembrane region" description="Helical" evidence="1">
    <location>
        <begin position="142"/>
        <end position="167"/>
    </location>
</feature>
<keyword evidence="1" id="KW-0472">Membrane</keyword>
<dbReference type="RefSeq" id="WP_137643572.1">
    <property type="nucleotide sequence ID" value="NZ_BJEA01000020.1"/>
</dbReference>
<dbReference type="Proteomes" id="UP001589691">
    <property type="component" value="Unassembled WGS sequence"/>
</dbReference>
<protein>
    <submittedName>
        <fullName evidence="2">DUF2812 domain-containing protein</fullName>
    </submittedName>
</protein>
<organism evidence="2 3">
    <name type="scientific">Lactiplantibacillus modestisalitolerans</name>
    <dbReference type="NCBI Taxonomy" id="1457219"/>
    <lineage>
        <taxon>Bacteria</taxon>
        <taxon>Bacillati</taxon>
        <taxon>Bacillota</taxon>
        <taxon>Bacilli</taxon>
        <taxon>Lactobacillales</taxon>
        <taxon>Lactobacillaceae</taxon>
        <taxon>Lactiplantibacillus</taxon>
    </lineage>
</organism>
<keyword evidence="1" id="KW-0812">Transmembrane</keyword>